<dbReference type="Gene3D" id="3.30.450.150">
    <property type="entry name" value="Haem-degrading domain"/>
    <property type="match status" value="1"/>
</dbReference>
<dbReference type="InterPro" id="IPR052517">
    <property type="entry name" value="GlcG_carb_metab_protein"/>
</dbReference>
<name>A0ABT5R6E8_9GAMM</name>
<proteinExistence type="predicted"/>
<feature type="signal peptide" evidence="1">
    <location>
        <begin position="1"/>
        <end position="24"/>
    </location>
</feature>
<dbReference type="Proteomes" id="UP001149400">
    <property type="component" value="Unassembled WGS sequence"/>
</dbReference>
<evidence type="ECO:0000313" key="2">
    <source>
        <dbReference type="EMBL" id="MDD1795341.1"/>
    </source>
</evidence>
<dbReference type="InterPro" id="IPR038084">
    <property type="entry name" value="PduO/GlcC-like_sf"/>
</dbReference>
<sequence length="165" mass="16995">MKSATQMCTFVLGTALFTTFSAQAKIDTVSVPSLSTDSALALAVKAVEQCQKEGYAVTATVVDPAGRVLAQLRDDKAGSHTLESSRQKAFTAASMKQPTGKLMKLIDEKPILQPLQNMDDNLLLLAGGLPLTVKGAVVGAIGVGGAPGGHLDVACAEAAIKKVSK</sequence>
<reference evidence="2" key="1">
    <citation type="submission" date="2021-12" db="EMBL/GenBank/DDBJ databases">
        <title>Enterovibrio ZSDZ35 sp. nov. and Enterovibrio ZSDZ42 sp. nov., isolated from coastal seawater in Qingdao.</title>
        <authorList>
            <person name="Zhang P."/>
        </authorList>
    </citation>
    <scope>NUCLEOTIDE SEQUENCE</scope>
    <source>
        <strain evidence="2">ZSDZ42</strain>
    </source>
</reference>
<dbReference type="Pfam" id="PF03928">
    <property type="entry name" value="HbpS-like"/>
    <property type="match status" value="1"/>
</dbReference>
<keyword evidence="3" id="KW-1185">Reference proteome</keyword>
<keyword evidence="1" id="KW-0732">Signal</keyword>
<dbReference type="SUPFAM" id="SSF143744">
    <property type="entry name" value="GlcG-like"/>
    <property type="match status" value="1"/>
</dbReference>
<protein>
    <submittedName>
        <fullName evidence="2">Heme-binding protein</fullName>
    </submittedName>
</protein>
<organism evidence="2 3">
    <name type="scientific">Enterovibrio gelatinilyticus</name>
    <dbReference type="NCBI Taxonomy" id="2899819"/>
    <lineage>
        <taxon>Bacteria</taxon>
        <taxon>Pseudomonadati</taxon>
        <taxon>Pseudomonadota</taxon>
        <taxon>Gammaproteobacteria</taxon>
        <taxon>Vibrionales</taxon>
        <taxon>Vibrionaceae</taxon>
        <taxon>Enterovibrio</taxon>
    </lineage>
</organism>
<comment type="caution">
    <text evidence="2">The sequence shown here is derived from an EMBL/GenBank/DDBJ whole genome shotgun (WGS) entry which is preliminary data.</text>
</comment>
<evidence type="ECO:0000256" key="1">
    <source>
        <dbReference type="SAM" id="SignalP"/>
    </source>
</evidence>
<evidence type="ECO:0000313" key="3">
    <source>
        <dbReference type="Proteomes" id="UP001149400"/>
    </source>
</evidence>
<dbReference type="PANTHER" id="PTHR34309">
    <property type="entry name" value="SLR1406 PROTEIN"/>
    <property type="match status" value="1"/>
</dbReference>
<dbReference type="EMBL" id="JAJUBC010000028">
    <property type="protein sequence ID" value="MDD1795341.1"/>
    <property type="molecule type" value="Genomic_DNA"/>
</dbReference>
<dbReference type="InterPro" id="IPR005624">
    <property type="entry name" value="PduO/GlcC-like"/>
</dbReference>
<gene>
    <name evidence="2" type="ORF">LRP50_19610</name>
</gene>
<dbReference type="RefSeq" id="WP_274166144.1">
    <property type="nucleotide sequence ID" value="NZ_JAJUBC010000028.1"/>
</dbReference>
<feature type="chain" id="PRO_5046586867" evidence="1">
    <location>
        <begin position="25"/>
        <end position="165"/>
    </location>
</feature>
<dbReference type="PANTHER" id="PTHR34309:SF10">
    <property type="entry name" value="SLR1406 PROTEIN"/>
    <property type="match status" value="1"/>
</dbReference>
<accession>A0ABT5R6E8</accession>